<keyword evidence="3" id="KW-0479">Metal-binding</keyword>
<dbReference type="GO" id="GO:0005634">
    <property type="term" value="C:nucleus"/>
    <property type="evidence" value="ECO:0007669"/>
    <property type="project" value="TreeGrafter"/>
</dbReference>
<gene>
    <name evidence="13" type="ORF">Vretimale_5610</name>
</gene>
<keyword evidence="7" id="KW-0067">ATP-binding</keyword>
<dbReference type="GO" id="GO:0003677">
    <property type="term" value="F:DNA binding"/>
    <property type="evidence" value="ECO:0007669"/>
    <property type="project" value="InterPro"/>
</dbReference>
<evidence type="ECO:0000256" key="4">
    <source>
        <dbReference type="ARBA" id="ARBA00022741"/>
    </source>
</evidence>
<evidence type="ECO:0000259" key="12">
    <source>
        <dbReference type="PROSITE" id="PS51193"/>
    </source>
</evidence>
<evidence type="ECO:0000256" key="3">
    <source>
        <dbReference type="ARBA" id="ARBA00022723"/>
    </source>
</evidence>
<keyword evidence="5" id="KW-0378">Hydrolase</keyword>
<dbReference type="PANTHER" id="PTHR11472:SF41">
    <property type="entry name" value="ATP-DEPENDENT DNA HELICASE DDX11-RELATED"/>
    <property type="match status" value="1"/>
</dbReference>
<reference evidence="13" key="1">
    <citation type="journal article" date="2021" name="Proc. Natl. Acad. Sci. U.S.A.">
        <title>Three genomes in the algal genus Volvox reveal the fate of a haploid sex-determining region after a transition to homothallism.</title>
        <authorList>
            <person name="Yamamoto K."/>
            <person name="Hamaji T."/>
            <person name="Kawai-Toyooka H."/>
            <person name="Matsuzaki R."/>
            <person name="Takahashi F."/>
            <person name="Nishimura Y."/>
            <person name="Kawachi M."/>
            <person name="Noguchi H."/>
            <person name="Minakuchi Y."/>
            <person name="Umen J.G."/>
            <person name="Toyoda A."/>
            <person name="Nozaki H."/>
        </authorList>
    </citation>
    <scope>NUCLEOTIDE SEQUENCE</scope>
    <source>
        <strain evidence="13">NIES-3785</strain>
    </source>
</reference>
<evidence type="ECO:0000313" key="14">
    <source>
        <dbReference type="Proteomes" id="UP000722791"/>
    </source>
</evidence>
<dbReference type="GO" id="GO:0046872">
    <property type="term" value="F:metal ion binding"/>
    <property type="evidence" value="ECO:0007669"/>
    <property type="project" value="UniProtKB-KW"/>
</dbReference>
<dbReference type="GO" id="GO:0006139">
    <property type="term" value="P:nucleobase-containing compound metabolic process"/>
    <property type="evidence" value="ECO:0007669"/>
    <property type="project" value="InterPro"/>
</dbReference>
<evidence type="ECO:0000256" key="9">
    <source>
        <dbReference type="ARBA" id="ARBA00023014"/>
    </source>
</evidence>
<protein>
    <recommendedName>
        <fullName evidence="12">Helicase ATP-binding domain-containing protein</fullName>
    </recommendedName>
</protein>
<keyword evidence="6" id="KW-0347">Helicase</keyword>
<name>A0A8J4LJX7_9CHLO</name>
<evidence type="ECO:0000256" key="2">
    <source>
        <dbReference type="ARBA" id="ARBA00008435"/>
    </source>
</evidence>
<keyword evidence="9" id="KW-0411">Iron-sulfur</keyword>
<dbReference type="PROSITE" id="PS51193">
    <property type="entry name" value="HELICASE_ATP_BIND_2"/>
    <property type="match status" value="1"/>
</dbReference>
<evidence type="ECO:0000256" key="6">
    <source>
        <dbReference type="ARBA" id="ARBA00022806"/>
    </source>
</evidence>
<evidence type="ECO:0000256" key="5">
    <source>
        <dbReference type="ARBA" id="ARBA00022801"/>
    </source>
</evidence>
<organism evidence="13 14">
    <name type="scientific">Volvox reticuliferus</name>
    <dbReference type="NCBI Taxonomy" id="1737510"/>
    <lineage>
        <taxon>Eukaryota</taxon>
        <taxon>Viridiplantae</taxon>
        <taxon>Chlorophyta</taxon>
        <taxon>core chlorophytes</taxon>
        <taxon>Chlorophyceae</taxon>
        <taxon>CS clade</taxon>
        <taxon>Chlamydomonadales</taxon>
        <taxon>Volvocaceae</taxon>
        <taxon>Volvox</taxon>
    </lineage>
</organism>
<dbReference type="PROSITE" id="PS00690">
    <property type="entry name" value="DEAH_ATP_HELICASE"/>
    <property type="match status" value="1"/>
</dbReference>
<dbReference type="InterPro" id="IPR027417">
    <property type="entry name" value="P-loop_NTPase"/>
</dbReference>
<feature type="compositionally biased region" description="Gly residues" evidence="11">
    <location>
        <begin position="354"/>
        <end position="363"/>
    </location>
</feature>
<dbReference type="GO" id="GO:0034085">
    <property type="term" value="P:establishment of sister chromatid cohesion"/>
    <property type="evidence" value="ECO:0007669"/>
    <property type="project" value="TreeGrafter"/>
</dbReference>
<dbReference type="EMBL" id="BNCQ01000008">
    <property type="protein sequence ID" value="GIM00658.1"/>
    <property type="molecule type" value="Genomic_DNA"/>
</dbReference>
<dbReference type="PANTHER" id="PTHR11472">
    <property type="entry name" value="DNA REPAIR DEAD HELICASE RAD3/XP-D SUBFAMILY MEMBER"/>
    <property type="match status" value="1"/>
</dbReference>
<dbReference type="Gene3D" id="3.40.50.300">
    <property type="entry name" value="P-loop containing nucleotide triphosphate hydrolases"/>
    <property type="match status" value="3"/>
</dbReference>
<dbReference type="Pfam" id="PF13307">
    <property type="entry name" value="Helicase_C_2"/>
    <property type="match status" value="1"/>
</dbReference>
<comment type="caution">
    <text evidence="13">The sequence shown here is derived from an EMBL/GenBank/DDBJ whole genome shotgun (WGS) entry which is preliminary data.</text>
</comment>
<sequence>MGGRTEFVEHPYTPYPIQQQFMEALYQALEDSAVGLFESPTGTGKTISIICGALHWLEDFRQRAREADAAQASGGADDEDPDWLRAHQVNANTNIATEQHPWLKNRCLDATGSRRVIQLQNLGAVGAHRSWLTSGKGATGVEVVGAAARAAIDTVNSSGGVKAQRGDEDEQFLLAPTTTDGSGGAGDGGNSIEMRRARMRALLGDDGSSEEGASGEEADDLRAAIRALRAQPAAPIRKPQIFFASRTHSQLAQFVGELRRTGFASRLRLVSLASRRGLCINEPVVALGAAGLITERCTELQERRKGSRSSNKMRRIATCSDGNCNGGCGVASCADGGPVRPAPGPGSRGRASRGPGGGTGSGGGCPFLTPSLEAAEEFAGMILREPMDVEDLGRAGRRLGLCPYYGSRSLVSEADVVALPYSALLSQETCALLGLRLEGAVVIFDEAHNLVDAVTGTHGSQVTLEQLKIATRQLSAYFSRFQLRLSPTSARNVQLLMRLVSSLQRCLEQQLQVQVSEQRPNDTVVAAEGAGTSGACCSGGVEVLGTHDFLLATRMEHMNLFPLLSWVRESRLVMKVAGYDMATSGTETSIVPEATVGLHDDKGKEVAARGAQSATAGHEGRSGAASGGGPAVAGGGGFGARRSSLFAVISFLTSLTQPNADGRIVISRAASGGGSSSTDGGTVACLRYTVLNAAAHFASIVQSARSVILASGTLSPVEGLLAQLLPDVPPHRVRFFSCGHVVPPENLLTLVAACGPTGQNLDLRHCRRSDPHISEELGRLLINICTAVPAGVVVFAPSFAYLDQLIVAWRRSDVWSGLTFRKHVFVEPRSTNEVEAVLESYAAAIKRTTQPPPATTAATAAATAAAGMGMGTGRRPNGAVLLSVVGGKLSEGINFGDDLGRCGD</sequence>
<proteinExistence type="inferred from homology"/>
<evidence type="ECO:0000313" key="13">
    <source>
        <dbReference type="EMBL" id="GIM00658.1"/>
    </source>
</evidence>
<evidence type="ECO:0000256" key="1">
    <source>
        <dbReference type="ARBA" id="ARBA00001966"/>
    </source>
</evidence>
<dbReference type="InterPro" id="IPR006555">
    <property type="entry name" value="ATP-dep_Helicase_C"/>
</dbReference>
<feature type="region of interest" description="Disordered" evidence="11">
    <location>
        <begin position="602"/>
        <end position="629"/>
    </location>
</feature>
<dbReference type="SMART" id="SM00488">
    <property type="entry name" value="DEXDc2"/>
    <property type="match status" value="1"/>
</dbReference>
<dbReference type="AlphaFoldDB" id="A0A8J4LJX7"/>
<keyword evidence="8" id="KW-0408">Iron</keyword>
<dbReference type="SUPFAM" id="SSF52540">
    <property type="entry name" value="P-loop containing nucleoside triphosphate hydrolases"/>
    <property type="match status" value="1"/>
</dbReference>
<evidence type="ECO:0000256" key="8">
    <source>
        <dbReference type="ARBA" id="ARBA00023004"/>
    </source>
</evidence>
<dbReference type="GO" id="GO:0016818">
    <property type="term" value="F:hydrolase activity, acting on acid anhydrides, in phosphorus-containing anhydrides"/>
    <property type="evidence" value="ECO:0007669"/>
    <property type="project" value="InterPro"/>
</dbReference>
<dbReference type="GO" id="GO:0051536">
    <property type="term" value="F:iron-sulfur cluster binding"/>
    <property type="evidence" value="ECO:0007669"/>
    <property type="project" value="UniProtKB-KW"/>
</dbReference>
<evidence type="ECO:0000256" key="10">
    <source>
        <dbReference type="ARBA" id="ARBA00023235"/>
    </source>
</evidence>
<dbReference type="InterPro" id="IPR006554">
    <property type="entry name" value="Helicase-like_DEXD_c2"/>
</dbReference>
<dbReference type="GO" id="GO:0005524">
    <property type="term" value="F:ATP binding"/>
    <property type="evidence" value="ECO:0007669"/>
    <property type="project" value="UniProtKB-KW"/>
</dbReference>
<evidence type="ECO:0000256" key="11">
    <source>
        <dbReference type="SAM" id="MobiDB-lite"/>
    </source>
</evidence>
<dbReference type="InterPro" id="IPR002464">
    <property type="entry name" value="DNA/RNA_helicase_DEAH_CS"/>
</dbReference>
<comment type="similarity">
    <text evidence="2">Belongs to the DEAD box helicase family. DEAH subfamily. DDX11/CHL1 sub-subfamily.</text>
</comment>
<keyword evidence="10" id="KW-0413">Isomerase</keyword>
<accession>A0A8J4LJX7</accession>
<comment type="cofactor">
    <cofactor evidence="1">
        <name>[4Fe-4S] cluster</name>
        <dbReference type="ChEBI" id="CHEBI:49883"/>
    </cofactor>
</comment>
<evidence type="ECO:0000256" key="7">
    <source>
        <dbReference type="ARBA" id="ARBA00022840"/>
    </source>
</evidence>
<dbReference type="GO" id="GO:0003678">
    <property type="term" value="F:DNA helicase activity"/>
    <property type="evidence" value="ECO:0007669"/>
    <property type="project" value="InterPro"/>
</dbReference>
<feature type="domain" description="Helicase ATP-binding" evidence="12">
    <location>
        <begin position="4"/>
        <end position="514"/>
    </location>
</feature>
<dbReference type="Pfam" id="PF06733">
    <property type="entry name" value="DEAD_2"/>
    <property type="match status" value="1"/>
</dbReference>
<dbReference type="InterPro" id="IPR010614">
    <property type="entry name" value="RAD3-like_helicase_DEAD"/>
</dbReference>
<dbReference type="InterPro" id="IPR014013">
    <property type="entry name" value="Helic_SF1/SF2_ATP-bd_DinG/Rad3"/>
</dbReference>
<dbReference type="InterPro" id="IPR045028">
    <property type="entry name" value="DinG/Rad3-like"/>
</dbReference>
<dbReference type="Proteomes" id="UP000722791">
    <property type="component" value="Unassembled WGS sequence"/>
</dbReference>
<keyword evidence="4" id="KW-0547">Nucleotide-binding</keyword>
<feature type="region of interest" description="Disordered" evidence="11">
    <location>
        <begin position="339"/>
        <end position="363"/>
    </location>
</feature>